<accession>A0ABR8YXQ6</accession>
<keyword evidence="3" id="KW-1185">Reference proteome</keyword>
<proteinExistence type="predicted"/>
<reference evidence="2 3" key="1">
    <citation type="submission" date="2020-08" db="EMBL/GenBank/DDBJ databases">
        <title>A Genomic Blueprint of the Chicken Gut Microbiome.</title>
        <authorList>
            <person name="Gilroy R."/>
            <person name="Ravi A."/>
            <person name="Getino M."/>
            <person name="Pursley I."/>
            <person name="Horton D.L."/>
            <person name="Alikhan N.-F."/>
            <person name="Baker D."/>
            <person name="Gharbi K."/>
            <person name="Hall N."/>
            <person name="Watson M."/>
            <person name="Adriaenssens E.M."/>
            <person name="Foster-Nyarko E."/>
            <person name="Jarju S."/>
            <person name="Secka A."/>
            <person name="Antonio M."/>
            <person name="Oren A."/>
            <person name="Chaudhuri R."/>
            <person name="La Ragione R.M."/>
            <person name="Hildebrand F."/>
            <person name="Pallen M.J."/>
        </authorList>
    </citation>
    <scope>NUCLEOTIDE SEQUENCE [LARGE SCALE GENOMIC DNA]</scope>
    <source>
        <strain evidence="2 3">N37</strain>
    </source>
</reference>
<name>A0ABR8YXQ6_9CLOT</name>
<dbReference type="InterPro" id="IPR003848">
    <property type="entry name" value="DUF218"/>
</dbReference>
<dbReference type="RefSeq" id="WP_191741705.1">
    <property type="nucleotide sequence ID" value="NZ_JACSQB010000174.1"/>
</dbReference>
<dbReference type="InterPro" id="IPR014729">
    <property type="entry name" value="Rossmann-like_a/b/a_fold"/>
</dbReference>
<evidence type="ECO:0000313" key="3">
    <source>
        <dbReference type="Proteomes" id="UP000627166"/>
    </source>
</evidence>
<dbReference type="Pfam" id="PF02698">
    <property type="entry name" value="DUF218"/>
    <property type="match status" value="1"/>
</dbReference>
<dbReference type="Gene3D" id="3.40.50.620">
    <property type="entry name" value="HUPs"/>
    <property type="match status" value="1"/>
</dbReference>
<comment type="caution">
    <text evidence="2">The sequence shown here is derived from an EMBL/GenBank/DDBJ whole genome shotgun (WGS) entry which is preliminary data.</text>
</comment>
<protein>
    <submittedName>
        <fullName evidence="2">YdcF family protein</fullName>
    </submittedName>
</protein>
<gene>
    <name evidence="2" type="ORF">H9637_17345</name>
</gene>
<feature type="domain" description="DUF218" evidence="1">
    <location>
        <begin position="22"/>
        <end position="145"/>
    </location>
</feature>
<dbReference type="PANTHER" id="PTHR30336">
    <property type="entry name" value="INNER MEMBRANE PROTEIN, PROBABLE PERMEASE"/>
    <property type="match status" value="1"/>
</dbReference>
<dbReference type="EMBL" id="JACSQB010000174">
    <property type="protein sequence ID" value="MBD8048773.1"/>
    <property type="molecule type" value="Genomic_DNA"/>
</dbReference>
<dbReference type="Proteomes" id="UP000627166">
    <property type="component" value="Unassembled WGS sequence"/>
</dbReference>
<dbReference type="CDD" id="cd06259">
    <property type="entry name" value="YdcF-like"/>
    <property type="match status" value="1"/>
</dbReference>
<evidence type="ECO:0000313" key="2">
    <source>
        <dbReference type="EMBL" id="MBD8048773.1"/>
    </source>
</evidence>
<dbReference type="InterPro" id="IPR051599">
    <property type="entry name" value="Cell_Envelope_Assoc"/>
</dbReference>
<organism evidence="2 3">
    <name type="scientific">Clostridium faecium</name>
    <dbReference type="NCBI Taxonomy" id="2762223"/>
    <lineage>
        <taxon>Bacteria</taxon>
        <taxon>Bacillati</taxon>
        <taxon>Bacillota</taxon>
        <taxon>Clostridia</taxon>
        <taxon>Eubacteriales</taxon>
        <taxon>Clostridiaceae</taxon>
        <taxon>Clostridium</taxon>
    </lineage>
</organism>
<sequence length="185" mass="21857">MRIGFEGITEFIFMEDQIEKADIILIPGSSRKELINRAVELYNAGYAKYILPSGGHNKKLSLHETEYEFLRREAIKQGIPENVILKEDRASNTYENAQFSYEVCKNERININKAILVCKNYHARRAYITYKINFSKNIEIIVQPVIDSEQITRENWMFNYEKRKRVLSEVEKIGKYFKDDIYTLI</sequence>
<dbReference type="PANTHER" id="PTHR30336:SF20">
    <property type="entry name" value="DUF218 DOMAIN-CONTAINING PROTEIN"/>
    <property type="match status" value="1"/>
</dbReference>
<evidence type="ECO:0000259" key="1">
    <source>
        <dbReference type="Pfam" id="PF02698"/>
    </source>
</evidence>